<dbReference type="AlphaFoldDB" id="G7N489"/>
<organism evidence="2">
    <name type="scientific">Macaca mulatta</name>
    <name type="common">Rhesus macaque</name>
    <dbReference type="NCBI Taxonomy" id="9544"/>
    <lineage>
        <taxon>Eukaryota</taxon>
        <taxon>Metazoa</taxon>
        <taxon>Chordata</taxon>
        <taxon>Craniata</taxon>
        <taxon>Vertebrata</taxon>
        <taxon>Euteleostomi</taxon>
        <taxon>Mammalia</taxon>
        <taxon>Eutheria</taxon>
        <taxon>Euarchontoglires</taxon>
        <taxon>Primates</taxon>
        <taxon>Haplorrhini</taxon>
        <taxon>Catarrhini</taxon>
        <taxon>Cercopithecidae</taxon>
        <taxon>Cercopithecinae</taxon>
        <taxon>Macaca</taxon>
    </lineage>
</organism>
<name>G7N489_MACMU</name>
<feature type="region of interest" description="Disordered" evidence="1">
    <location>
        <begin position="42"/>
        <end position="107"/>
    </location>
</feature>
<reference evidence="2" key="1">
    <citation type="journal article" date="2011" name="Nat. Biotechnol.">
        <title>Genome sequencing and comparison of two nonhuman primate animal models, the cynomolgus and Chinese rhesus macaques.</title>
        <authorList>
            <person name="Yan G."/>
            <person name="Zhang G."/>
            <person name="Fang X."/>
            <person name="Zhang Y."/>
            <person name="Li C."/>
            <person name="Ling F."/>
            <person name="Cooper D.N."/>
            <person name="Li Q."/>
            <person name="Li Y."/>
            <person name="van Gool A.J."/>
            <person name="Du H."/>
            <person name="Chen J."/>
            <person name="Chen R."/>
            <person name="Zhang P."/>
            <person name="Huang Z."/>
            <person name="Thompson J.R."/>
            <person name="Meng Y."/>
            <person name="Bai Y."/>
            <person name="Wang J."/>
            <person name="Zhuo M."/>
            <person name="Wang T."/>
            <person name="Huang Y."/>
            <person name="Wei L."/>
            <person name="Li J."/>
            <person name="Wang Z."/>
            <person name="Hu H."/>
            <person name="Yang P."/>
            <person name="Le L."/>
            <person name="Stenson P.D."/>
            <person name="Li B."/>
            <person name="Liu X."/>
            <person name="Ball E.V."/>
            <person name="An N."/>
            <person name="Huang Q."/>
            <person name="Zhang Y."/>
            <person name="Fan W."/>
            <person name="Zhang X."/>
            <person name="Li Y."/>
            <person name="Wang W."/>
            <person name="Katze M.G."/>
            <person name="Su B."/>
            <person name="Nielsen R."/>
            <person name="Yang H."/>
            <person name="Wang J."/>
            <person name="Wang X."/>
            <person name="Wang J."/>
        </authorList>
    </citation>
    <scope>NUCLEOTIDE SEQUENCE [LARGE SCALE GENOMIC DNA]</scope>
    <source>
        <strain evidence="2">CR-5</strain>
    </source>
</reference>
<proteinExistence type="predicted"/>
<dbReference type="EMBL" id="CM001262">
    <property type="protein sequence ID" value="EHH19532.1"/>
    <property type="molecule type" value="Genomic_DNA"/>
</dbReference>
<evidence type="ECO:0000256" key="1">
    <source>
        <dbReference type="SAM" id="MobiDB-lite"/>
    </source>
</evidence>
<dbReference type="Proteomes" id="UP000013456">
    <property type="component" value="Chromosome 10"/>
</dbReference>
<feature type="non-terminal residue" evidence="2">
    <location>
        <position position="107"/>
    </location>
</feature>
<feature type="compositionally biased region" description="Low complexity" evidence="1">
    <location>
        <begin position="53"/>
        <end position="64"/>
    </location>
</feature>
<feature type="non-terminal residue" evidence="2">
    <location>
        <position position="1"/>
    </location>
</feature>
<gene>
    <name evidence="2" type="ORF">EGK_02207</name>
</gene>
<protein>
    <submittedName>
        <fullName evidence="2">Uncharacterized protein</fullName>
    </submittedName>
</protein>
<accession>G7N489</accession>
<sequence>EAGLELEQDAEGLVMPVLPATWLCQAALWGRRPWNALSFTAGREHCPHCPQVPAQIQSEPAEQPESPPKVPQPGARPRRRAGAGADGRRTHQGRRGSNAPREKLKTG</sequence>
<evidence type="ECO:0000313" key="2">
    <source>
        <dbReference type="EMBL" id="EHH19532.1"/>
    </source>
</evidence>